<dbReference type="InterPro" id="IPR012677">
    <property type="entry name" value="Nucleotide-bd_a/b_plait_sf"/>
</dbReference>
<dbReference type="GO" id="GO:0003723">
    <property type="term" value="F:RNA binding"/>
    <property type="evidence" value="ECO:0007669"/>
    <property type="project" value="UniProtKB-UniRule"/>
</dbReference>
<dbReference type="InterPro" id="IPR034221">
    <property type="entry name" value="RBM34_RRM2"/>
</dbReference>
<gene>
    <name evidence="11" type="primary">NOP12</name>
    <name evidence="11" type="ORF">H4R20_002595</name>
</gene>
<dbReference type="PANTHER" id="PTHR23236:SF25">
    <property type="entry name" value="RNA-BINDING PROTEIN 34"/>
    <property type="match status" value="1"/>
</dbReference>
<comment type="caution">
    <text evidence="11">The sequence shown here is derived from an EMBL/GenBank/DDBJ whole genome shotgun (WGS) entry which is preliminary data.</text>
</comment>
<evidence type="ECO:0000256" key="7">
    <source>
        <dbReference type="PROSITE-ProRule" id="PRU00176"/>
    </source>
</evidence>
<dbReference type="OrthoDB" id="442677at2759"/>
<dbReference type="Pfam" id="PF00076">
    <property type="entry name" value="RRM_1"/>
    <property type="match status" value="1"/>
</dbReference>
<feature type="coiled-coil region" evidence="8">
    <location>
        <begin position="116"/>
        <end position="146"/>
    </location>
</feature>
<evidence type="ECO:0000313" key="12">
    <source>
        <dbReference type="Proteomes" id="UP001140094"/>
    </source>
</evidence>
<keyword evidence="6" id="KW-0539">Nucleus</keyword>
<evidence type="ECO:0000256" key="1">
    <source>
        <dbReference type="ARBA" id="ARBA00002475"/>
    </source>
</evidence>
<evidence type="ECO:0000256" key="6">
    <source>
        <dbReference type="ARBA" id="ARBA00023242"/>
    </source>
</evidence>
<evidence type="ECO:0000313" key="11">
    <source>
        <dbReference type="EMBL" id="KAJ2804209.1"/>
    </source>
</evidence>
<evidence type="ECO:0000256" key="4">
    <source>
        <dbReference type="ARBA" id="ARBA00015520"/>
    </source>
</evidence>
<feature type="compositionally biased region" description="Low complexity" evidence="9">
    <location>
        <begin position="395"/>
        <end position="406"/>
    </location>
</feature>
<organism evidence="11 12">
    <name type="scientific">Coemansia guatemalensis</name>
    <dbReference type="NCBI Taxonomy" id="2761395"/>
    <lineage>
        <taxon>Eukaryota</taxon>
        <taxon>Fungi</taxon>
        <taxon>Fungi incertae sedis</taxon>
        <taxon>Zoopagomycota</taxon>
        <taxon>Kickxellomycotina</taxon>
        <taxon>Kickxellomycetes</taxon>
        <taxon>Kickxellales</taxon>
        <taxon>Kickxellaceae</taxon>
        <taxon>Coemansia</taxon>
    </lineage>
</organism>
<evidence type="ECO:0000259" key="10">
    <source>
        <dbReference type="PROSITE" id="PS50102"/>
    </source>
</evidence>
<feature type="compositionally biased region" description="Low complexity" evidence="9">
    <location>
        <begin position="37"/>
        <end position="51"/>
    </location>
</feature>
<dbReference type="SUPFAM" id="SSF54928">
    <property type="entry name" value="RNA-binding domain, RBD"/>
    <property type="match status" value="2"/>
</dbReference>
<proteinExistence type="inferred from homology"/>
<feature type="region of interest" description="Disordered" evidence="9">
    <location>
        <begin position="37"/>
        <end position="116"/>
    </location>
</feature>
<comment type="function">
    <text evidence="1">Involved in pre-25S rRNA processing.</text>
</comment>
<name>A0A9W8LUV6_9FUNG</name>
<comment type="subcellular location">
    <subcellularLocation>
        <location evidence="2">Nucleus</location>
        <location evidence="2">Nucleolus</location>
    </subcellularLocation>
</comment>
<dbReference type="EMBL" id="JANBUO010000426">
    <property type="protein sequence ID" value="KAJ2804209.1"/>
    <property type="molecule type" value="Genomic_DNA"/>
</dbReference>
<keyword evidence="8" id="KW-0175">Coiled coil</keyword>
<dbReference type="InterPro" id="IPR035979">
    <property type="entry name" value="RBD_domain_sf"/>
</dbReference>
<keyword evidence="12" id="KW-1185">Reference proteome</keyword>
<evidence type="ECO:0000256" key="2">
    <source>
        <dbReference type="ARBA" id="ARBA00004604"/>
    </source>
</evidence>
<protein>
    <recommendedName>
        <fullName evidence="4">Nucleolar protein 12</fullName>
    </recommendedName>
</protein>
<comment type="similarity">
    <text evidence="3">Belongs to the RRM RBM34 family.</text>
</comment>
<accession>A0A9W8LUV6</accession>
<reference evidence="11" key="1">
    <citation type="submission" date="2022-07" db="EMBL/GenBank/DDBJ databases">
        <title>Phylogenomic reconstructions and comparative analyses of Kickxellomycotina fungi.</title>
        <authorList>
            <person name="Reynolds N.K."/>
            <person name="Stajich J.E."/>
            <person name="Barry K."/>
            <person name="Grigoriev I.V."/>
            <person name="Crous P."/>
            <person name="Smith M.E."/>
        </authorList>
    </citation>
    <scope>NUCLEOTIDE SEQUENCE</scope>
    <source>
        <strain evidence="11">NRRL 1565</strain>
    </source>
</reference>
<feature type="region of interest" description="Disordered" evidence="9">
    <location>
        <begin position="341"/>
        <end position="427"/>
    </location>
</feature>
<feature type="domain" description="RRM" evidence="10">
    <location>
        <begin position="266"/>
        <end position="343"/>
    </location>
</feature>
<dbReference type="CDD" id="cd12395">
    <property type="entry name" value="RRM2_RBM34"/>
    <property type="match status" value="1"/>
</dbReference>
<evidence type="ECO:0000256" key="9">
    <source>
        <dbReference type="SAM" id="MobiDB-lite"/>
    </source>
</evidence>
<evidence type="ECO:0000256" key="5">
    <source>
        <dbReference type="ARBA" id="ARBA00022884"/>
    </source>
</evidence>
<dbReference type="Gene3D" id="3.30.70.330">
    <property type="match status" value="2"/>
</dbReference>
<evidence type="ECO:0000256" key="3">
    <source>
        <dbReference type="ARBA" id="ARBA00007077"/>
    </source>
</evidence>
<dbReference type="InterPro" id="IPR000504">
    <property type="entry name" value="RRM_dom"/>
</dbReference>
<feature type="domain" description="RRM" evidence="10">
    <location>
        <begin position="160"/>
        <end position="258"/>
    </location>
</feature>
<feature type="compositionally biased region" description="Low complexity" evidence="9">
    <location>
        <begin position="354"/>
        <end position="367"/>
    </location>
</feature>
<keyword evidence="5 7" id="KW-0694">RNA-binding</keyword>
<feature type="compositionally biased region" description="Basic residues" evidence="9">
    <location>
        <begin position="407"/>
        <end position="427"/>
    </location>
</feature>
<sequence>MAALKQGELSQFLLGGVKSGVSVNSELDSLFANAPAPAPVKKVQPAPAPFALPEKDETNEDSSAPTKKEKKKKRKDKDDKSADARSSATADLVRGTKKLKLSRDNEMKAKEKRARRIGYRNDEDDLEDEAIEAEEAESQKKKQKKNLLGRMPQDPEVLKRTLFIGNLIVQSITDRKVHNELRELCKKYGEIKAVRFRSIAFAELLPRKIAFIRGKFHSERESCNAYVEFVEEESAKGALALNGTEFHERHIRVDTAANDKAYDSKRSVFVGNLDFAAEEEALWKHFNNCGTVENVRIIRDPKTNLGKGFAYVQFTERAPVSLALKLHGTDIGGRKLRVQRASDKVIKQKKRAEGAAAGPPASGIIEGTRSSVGDKPSNKKRRTARSKSFAEKRLNSASNTSTSSKFSARRPANKGARVGRGKPKGRS</sequence>
<dbReference type="Proteomes" id="UP001140094">
    <property type="component" value="Unassembled WGS sequence"/>
</dbReference>
<evidence type="ECO:0000256" key="8">
    <source>
        <dbReference type="SAM" id="Coils"/>
    </source>
</evidence>
<dbReference type="SMART" id="SM00360">
    <property type="entry name" value="RRM"/>
    <property type="match status" value="2"/>
</dbReference>
<dbReference type="PROSITE" id="PS50102">
    <property type="entry name" value="RRM"/>
    <property type="match status" value="2"/>
</dbReference>
<dbReference type="AlphaFoldDB" id="A0A9W8LUV6"/>
<dbReference type="PANTHER" id="PTHR23236">
    <property type="entry name" value="EUKARYOTIC TRANSLATION INITIATION FACTOR 4B/4H"/>
    <property type="match status" value="1"/>
</dbReference>